<dbReference type="Pfam" id="PF05175">
    <property type="entry name" value="MTS"/>
    <property type="match status" value="1"/>
</dbReference>
<dbReference type="GO" id="GO:0008168">
    <property type="term" value="F:methyltransferase activity"/>
    <property type="evidence" value="ECO:0007669"/>
    <property type="project" value="UniProtKB-KW"/>
</dbReference>
<reference evidence="2" key="1">
    <citation type="submission" date="2020-10" db="EMBL/GenBank/DDBJ databases">
        <authorList>
            <person name="Gilroy R."/>
        </authorList>
    </citation>
    <scope>NUCLEOTIDE SEQUENCE</scope>
    <source>
        <strain evidence="2">ChiSjej4B22-8349</strain>
    </source>
</reference>
<dbReference type="Gene3D" id="3.40.50.150">
    <property type="entry name" value="Vaccinia Virus protein VP39"/>
    <property type="match status" value="1"/>
</dbReference>
<dbReference type="PANTHER" id="PTHR47739">
    <property type="entry name" value="TRNA1(VAL) (ADENINE(37)-N6)-METHYLTRANSFERASE"/>
    <property type="match status" value="1"/>
</dbReference>
<dbReference type="CDD" id="cd02440">
    <property type="entry name" value="AdoMet_MTases"/>
    <property type="match status" value="1"/>
</dbReference>
<dbReference type="SUPFAM" id="SSF53335">
    <property type="entry name" value="S-adenosyl-L-methionine-dependent methyltransferases"/>
    <property type="match status" value="1"/>
</dbReference>
<reference evidence="2" key="2">
    <citation type="journal article" date="2021" name="PeerJ">
        <title>Extensive microbial diversity within the chicken gut microbiome revealed by metagenomics and culture.</title>
        <authorList>
            <person name="Gilroy R."/>
            <person name="Ravi A."/>
            <person name="Getino M."/>
            <person name="Pursley I."/>
            <person name="Horton D.L."/>
            <person name="Alikhan N.F."/>
            <person name="Baker D."/>
            <person name="Gharbi K."/>
            <person name="Hall N."/>
            <person name="Watson M."/>
            <person name="Adriaenssens E.M."/>
            <person name="Foster-Nyarko E."/>
            <person name="Jarju S."/>
            <person name="Secka A."/>
            <person name="Antonio M."/>
            <person name="Oren A."/>
            <person name="Chaudhuri R.R."/>
            <person name="La Ragione R."/>
            <person name="Hildebrand F."/>
            <person name="Pallen M.J."/>
        </authorList>
    </citation>
    <scope>NUCLEOTIDE SEQUENCE</scope>
    <source>
        <strain evidence="2">ChiSjej4B22-8349</strain>
    </source>
</reference>
<gene>
    <name evidence="2" type="ORF">IAD25_01405</name>
</gene>
<evidence type="ECO:0000313" key="3">
    <source>
        <dbReference type="Proteomes" id="UP000824130"/>
    </source>
</evidence>
<dbReference type="InterPro" id="IPR007848">
    <property type="entry name" value="Small_mtfrase_dom"/>
</dbReference>
<keyword evidence="2" id="KW-0489">Methyltransferase</keyword>
<protein>
    <submittedName>
        <fullName evidence="2">Methyltransferase</fullName>
    </submittedName>
</protein>
<organism evidence="2 3">
    <name type="scientific">Candidatus Allocopromorpha excrementipullorum</name>
    <dbReference type="NCBI Taxonomy" id="2840743"/>
    <lineage>
        <taxon>Bacteria</taxon>
        <taxon>Bacillati</taxon>
        <taxon>Bacillota</taxon>
        <taxon>Clostridia</taxon>
        <taxon>Eubacteriales</taxon>
        <taxon>Eubacteriaceae</taxon>
        <taxon>Eubacteriaceae incertae sedis</taxon>
        <taxon>Candidatus Allocopromorpha</taxon>
    </lineage>
</organism>
<sequence length="254" mass="28168">MERIEETGFGNIRLIQDTDGFCYGIDAVILADFTCRIRPDFKMAVDLGTGNGIIPFILSHKNKDARFIGVEVQEAAVRLAEKSCALNCLQSRISFVNGDVSSLNRMVYEKEAVDVVTCNPPYFARGGGIPPENKGRFIARHETTAEVGDFIKTAADILDGSGDLFMVHRPSRLVDIFCSCREYGLEPKTIRYVTPRAGEIPNIVLIHCVAGGGRELRMMRELPVYGSNGQYSDEIMDIYERKTSETGGPETCLR</sequence>
<name>A0A9D1N5A8_9FIRM</name>
<dbReference type="EMBL" id="DVOB01000033">
    <property type="protein sequence ID" value="HIU95355.1"/>
    <property type="molecule type" value="Genomic_DNA"/>
</dbReference>
<evidence type="ECO:0000259" key="1">
    <source>
        <dbReference type="Pfam" id="PF05175"/>
    </source>
</evidence>
<dbReference type="GO" id="GO:0032259">
    <property type="term" value="P:methylation"/>
    <property type="evidence" value="ECO:0007669"/>
    <property type="project" value="UniProtKB-KW"/>
</dbReference>
<feature type="domain" description="Methyltransferase small" evidence="1">
    <location>
        <begin position="41"/>
        <end position="169"/>
    </location>
</feature>
<dbReference type="InterPro" id="IPR029063">
    <property type="entry name" value="SAM-dependent_MTases_sf"/>
</dbReference>
<evidence type="ECO:0000313" key="2">
    <source>
        <dbReference type="EMBL" id="HIU95355.1"/>
    </source>
</evidence>
<dbReference type="PANTHER" id="PTHR47739:SF1">
    <property type="entry name" value="TRNA1(VAL) (ADENINE(37)-N6)-METHYLTRANSFERASE"/>
    <property type="match status" value="1"/>
</dbReference>
<dbReference type="AlphaFoldDB" id="A0A9D1N5A8"/>
<dbReference type="InterPro" id="IPR050210">
    <property type="entry name" value="tRNA_Adenine-N(6)_MTase"/>
</dbReference>
<proteinExistence type="predicted"/>
<comment type="caution">
    <text evidence="2">The sequence shown here is derived from an EMBL/GenBank/DDBJ whole genome shotgun (WGS) entry which is preliminary data.</text>
</comment>
<dbReference type="Proteomes" id="UP000824130">
    <property type="component" value="Unassembled WGS sequence"/>
</dbReference>
<accession>A0A9D1N5A8</accession>
<keyword evidence="2" id="KW-0808">Transferase</keyword>